<dbReference type="Proteomes" id="UP001319827">
    <property type="component" value="Chromosome"/>
</dbReference>
<dbReference type="InterPro" id="IPR051790">
    <property type="entry name" value="Cytochrome_c-biogenesis_DsbD"/>
</dbReference>
<feature type="transmembrane region" description="Helical" evidence="1">
    <location>
        <begin position="212"/>
        <end position="230"/>
    </location>
</feature>
<reference evidence="2 3" key="1">
    <citation type="journal article" date="2016" name="C (Basel)">
        <title>Selective Growth of and Electricity Production by Marine Exoelectrogenic Bacteria in Self-Aggregated Hydrogel of Microbially Reduced Graphene Oxide.</title>
        <authorList>
            <person name="Yoshida N."/>
            <person name="Goto Y."/>
            <person name="Miyata Y."/>
        </authorList>
    </citation>
    <scope>NUCLEOTIDE SEQUENCE [LARGE SCALE GENOMIC DNA]</scope>
    <source>
        <strain evidence="2 3">NIT-T3</strain>
    </source>
</reference>
<reference evidence="2 3" key="2">
    <citation type="journal article" date="2021" name="Int. J. Syst. Evol. Microbiol.">
        <title>Isolation and Polyphasic Characterization of Desulfuromonas versatilis sp. Nov., an Electrogenic Bacteria Capable of Versatile Metabolism Isolated from a Graphene Oxide-Reducing Enrichment Culture.</title>
        <authorList>
            <person name="Xie L."/>
            <person name="Yoshida N."/>
            <person name="Ishii S."/>
            <person name="Meng L."/>
        </authorList>
    </citation>
    <scope>NUCLEOTIDE SEQUENCE [LARGE SCALE GENOMIC DNA]</scope>
    <source>
        <strain evidence="2 3">NIT-T3</strain>
    </source>
</reference>
<protein>
    <submittedName>
        <fullName evidence="2">Cytochrome C biogenesis protein CcdA</fullName>
    </submittedName>
</protein>
<feature type="transmembrane region" description="Helical" evidence="1">
    <location>
        <begin position="20"/>
        <end position="49"/>
    </location>
</feature>
<keyword evidence="1" id="KW-1133">Transmembrane helix</keyword>
<evidence type="ECO:0000313" key="2">
    <source>
        <dbReference type="EMBL" id="BCR03711.1"/>
    </source>
</evidence>
<proteinExistence type="predicted"/>
<evidence type="ECO:0000256" key="1">
    <source>
        <dbReference type="SAM" id="Phobius"/>
    </source>
</evidence>
<dbReference type="PANTHER" id="PTHR31272:SF6">
    <property type="entry name" value="CYTOCHROME C-TYPE BIOGENESIS CCDA-LIKE CHLOROPLASTIC PROTEIN"/>
    <property type="match status" value="1"/>
</dbReference>
<feature type="transmembrane region" description="Helical" evidence="1">
    <location>
        <begin position="170"/>
        <end position="191"/>
    </location>
</feature>
<dbReference type="RefSeq" id="WP_221251168.1">
    <property type="nucleotide sequence ID" value="NZ_AP024355.1"/>
</dbReference>
<evidence type="ECO:0000313" key="3">
    <source>
        <dbReference type="Proteomes" id="UP001319827"/>
    </source>
</evidence>
<feature type="transmembrane region" description="Helical" evidence="1">
    <location>
        <begin position="131"/>
        <end position="164"/>
    </location>
</feature>
<sequence>MIETLLGQLSQAVSGAPLVALAAAAGWGILSIVLSPCHLASIPLVVGFIEGQETMTTRRAFVIANLFAFGILMSIALIGLLTALAGRMLGDLGPWGNWLVAGIFFLFGLHLLGAFPMPWPGLGQVGTQRKGLLAALILGLVFGVALGPCTFAFMGPVLGVAFAAAGSNLLYATFLLLAYGFGHCAVIVFAGTFTEKVQQYLNWNERSQGTLWIKRVCGLLVMAGGVWLIYSAP</sequence>
<dbReference type="PANTHER" id="PTHR31272">
    <property type="entry name" value="CYTOCHROME C-TYPE BIOGENESIS PROTEIN HI_1454-RELATED"/>
    <property type="match status" value="1"/>
</dbReference>
<keyword evidence="1" id="KW-0472">Membrane</keyword>
<feature type="transmembrane region" description="Helical" evidence="1">
    <location>
        <begin position="61"/>
        <end position="86"/>
    </location>
</feature>
<keyword evidence="1" id="KW-0812">Transmembrane</keyword>
<dbReference type="EMBL" id="AP024355">
    <property type="protein sequence ID" value="BCR03711.1"/>
    <property type="molecule type" value="Genomic_DNA"/>
</dbReference>
<gene>
    <name evidence="2" type="primary">dsbD</name>
    <name evidence="2" type="ORF">DESUT3_07800</name>
</gene>
<feature type="transmembrane region" description="Helical" evidence="1">
    <location>
        <begin position="98"/>
        <end position="119"/>
    </location>
</feature>
<accession>A0ABN6DUQ3</accession>
<name>A0ABN6DUQ3_9BACT</name>
<organism evidence="2 3">
    <name type="scientific">Desulfuromonas versatilis</name>
    <dbReference type="NCBI Taxonomy" id="2802975"/>
    <lineage>
        <taxon>Bacteria</taxon>
        <taxon>Pseudomonadati</taxon>
        <taxon>Thermodesulfobacteriota</taxon>
        <taxon>Desulfuromonadia</taxon>
        <taxon>Desulfuromonadales</taxon>
        <taxon>Desulfuromonadaceae</taxon>
        <taxon>Desulfuromonas</taxon>
    </lineage>
</organism>
<keyword evidence="3" id="KW-1185">Reference proteome</keyword>